<name>A0AAW1MV01_SAPOF</name>
<comment type="caution">
    <text evidence="1">The sequence shown here is derived from an EMBL/GenBank/DDBJ whole genome shotgun (WGS) entry which is preliminary data.</text>
</comment>
<accession>A0AAW1MV01</accession>
<organism evidence="1 2">
    <name type="scientific">Saponaria officinalis</name>
    <name type="common">Common soapwort</name>
    <name type="synonym">Lychnis saponaria</name>
    <dbReference type="NCBI Taxonomy" id="3572"/>
    <lineage>
        <taxon>Eukaryota</taxon>
        <taxon>Viridiplantae</taxon>
        <taxon>Streptophyta</taxon>
        <taxon>Embryophyta</taxon>
        <taxon>Tracheophyta</taxon>
        <taxon>Spermatophyta</taxon>
        <taxon>Magnoliopsida</taxon>
        <taxon>eudicotyledons</taxon>
        <taxon>Gunneridae</taxon>
        <taxon>Pentapetalae</taxon>
        <taxon>Caryophyllales</taxon>
        <taxon>Caryophyllaceae</taxon>
        <taxon>Caryophylleae</taxon>
        <taxon>Saponaria</taxon>
    </lineage>
</organism>
<sequence>MEFSCCPRHSKTSKKPATTEEGETCRLFKKFIVIGIPSELDYDEEIRVNPVDEVHELYMHMQRNAVAFHSWYTDAASRMKKLTTPRAVDVASTSTQSTQAFFEDPALHLFVDEVVDVAMRMKSTTAKAPVFEYATTTVIKAQRQVQRKIQKLTK</sequence>
<dbReference type="AlphaFoldDB" id="A0AAW1MV01"/>
<dbReference type="Proteomes" id="UP001443914">
    <property type="component" value="Unassembled WGS sequence"/>
</dbReference>
<gene>
    <name evidence="1" type="ORF">RND81_02G034900</name>
</gene>
<dbReference type="EMBL" id="JBDFQZ010000002">
    <property type="protein sequence ID" value="KAK9748087.1"/>
    <property type="molecule type" value="Genomic_DNA"/>
</dbReference>
<proteinExistence type="predicted"/>
<evidence type="ECO:0000313" key="1">
    <source>
        <dbReference type="EMBL" id="KAK9748087.1"/>
    </source>
</evidence>
<keyword evidence="2" id="KW-1185">Reference proteome</keyword>
<protein>
    <submittedName>
        <fullName evidence="1">Uncharacterized protein</fullName>
    </submittedName>
</protein>
<reference evidence="1" key="1">
    <citation type="submission" date="2024-03" db="EMBL/GenBank/DDBJ databases">
        <title>WGS assembly of Saponaria officinalis var. Norfolk2.</title>
        <authorList>
            <person name="Jenkins J."/>
            <person name="Shu S."/>
            <person name="Grimwood J."/>
            <person name="Barry K."/>
            <person name="Goodstein D."/>
            <person name="Schmutz J."/>
            <person name="Leebens-Mack J."/>
            <person name="Osbourn A."/>
        </authorList>
    </citation>
    <scope>NUCLEOTIDE SEQUENCE [LARGE SCALE GENOMIC DNA]</scope>
    <source>
        <strain evidence="1">JIC</strain>
    </source>
</reference>
<evidence type="ECO:0000313" key="2">
    <source>
        <dbReference type="Proteomes" id="UP001443914"/>
    </source>
</evidence>